<dbReference type="InterPro" id="IPR036864">
    <property type="entry name" value="Zn2-C6_fun-type_DNA-bd_sf"/>
</dbReference>
<dbReference type="CDD" id="cd00067">
    <property type="entry name" value="GAL4"/>
    <property type="match status" value="1"/>
</dbReference>
<evidence type="ECO:0000259" key="7">
    <source>
        <dbReference type="Pfam" id="PF00172"/>
    </source>
</evidence>
<keyword evidence="6" id="KW-0539">Nucleus</keyword>
<dbReference type="SUPFAM" id="SSF57701">
    <property type="entry name" value="Zn2/Cys6 DNA-binding domain"/>
    <property type="match status" value="1"/>
</dbReference>
<name>W9CH58_SCLBF</name>
<keyword evidence="5" id="KW-0804">Transcription</keyword>
<sequence length="693" mass="77609">MDAPQLGHIINVSGRLSLPRLSVNRSLVNIGNTPVGPNVGRIGKLIGGPMVGAVSACGEEPPTREGGLQESYQATNKLMIQYQSIAKVHINGKPDVLFSADVFNNNNNNNNSTDTTAKGQALSSRRVKCDEAKPDCMRCVRFGHKCEGYAYLLKFGAKPSVVTNIAPRALIPRIGYLPISPSTSPTSVASTTSSVLSQPEILASPPSLWRDQTAETCFRNFVREIAGSSSDFEVWWGLIFSGCQSSSLIFDAVHMIGSLDLRPKIRGNQIGTFRHMSAYHEYCNTKCLTKKRAVPYSEGPGIGTGIIEIDVDSRTTLIAHLLSNMMGRGNEVISHERVSTMYLGLRALRDWVTRIYIPQAAYLESMTETGCLKCFSKVELRILRYVDTQIEHERRTSLGEPDIEMMPGLISNLTEAKKDLEKVMMKSMDWLASTLKRHDFSAHNNDQKDHHQNNGLFFDIDPKLEEEKRMLREYERWNRSFSPLFEDHQKRCQSNDKFHCDKDSDLLLAYTLRMSWLSGYILIASSNHLDRLDISEGRFSAQVQELRDIAKVLRSTPSWRAALEESGNFELATIIPSMVVGWETRDRNLRRISVAMLLRGMKYDCSSTGGARSFMGAVGRVMERLVEIEEDDNETNSMLEGTRASITEKDRCKNIEMGFDAAAMVAFMRCSKADPTIQGLAGSERRREIVIQC</sequence>
<dbReference type="HOGENOM" id="CLU_011409_2_1_1"/>
<dbReference type="GO" id="GO:0003677">
    <property type="term" value="F:DNA binding"/>
    <property type="evidence" value="ECO:0007669"/>
    <property type="project" value="UniProtKB-KW"/>
</dbReference>
<organism evidence="8 9">
    <name type="scientific">Sclerotinia borealis (strain F-4128)</name>
    <dbReference type="NCBI Taxonomy" id="1432307"/>
    <lineage>
        <taxon>Eukaryota</taxon>
        <taxon>Fungi</taxon>
        <taxon>Dikarya</taxon>
        <taxon>Ascomycota</taxon>
        <taxon>Pezizomycotina</taxon>
        <taxon>Leotiomycetes</taxon>
        <taxon>Helotiales</taxon>
        <taxon>Sclerotiniaceae</taxon>
        <taxon>Sclerotinia</taxon>
    </lineage>
</organism>
<evidence type="ECO:0000256" key="5">
    <source>
        <dbReference type="ARBA" id="ARBA00023163"/>
    </source>
</evidence>
<evidence type="ECO:0000256" key="1">
    <source>
        <dbReference type="ARBA" id="ARBA00022723"/>
    </source>
</evidence>
<dbReference type="EMBL" id="AYSA01000285">
    <property type="protein sequence ID" value="ESZ93840.1"/>
    <property type="molecule type" value="Genomic_DNA"/>
</dbReference>
<keyword evidence="4" id="KW-0238">DNA-binding</keyword>
<accession>W9CH58</accession>
<proteinExistence type="predicted"/>
<comment type="caution">
    <text evidence="8">The sequence shown here is derived from an EMBL/GenBank/DDBJ whole genome shotgun (WGS) entry which is preliminary data.</text>
</comment>
<dbReference type="Pfam" id="PF00172">
    <property type="entry name" value="Zn_clus"/>
    <property type="match status" value="1"/>
</dbReference>
<dbReference type="InterPro" id="IPR001138">
    <property type="entry name" value="Zn2Cys6_DnaBD"/>
</dbReference>
<dbReference type="GO" id="GO:0008270">
    <property type="term" value="F:zinc ion binding"/>
    <property type="evidence" value="ECO:0007669"/>
    <property type="project" value="InterPro"/>
</dbReference>
<keyword evidence="2" id="KW-0862">Zinc</keyword>
<evidence type="ECO:0000313" key="9">
    <source>
        <dbReference type="Proteomes" id="UP000019487"/>
    </source>
</evidence>
<evidence type="ECO:0000256" key="4">
    <source>
        <dbReference type="ARBA" id="ARBA00023125"/>
    </source>
</evidence>
<evidence type="ECO:0000313" key="8">
    <source>
        <dbReference type="EMBL" id="ESZ93840.1"/>
    </source>
</evidence>
<protein>
    <recommendedName>
        <fullName evidence="7">Zn(2)-C6 fungal-type domain-containing protein</fullName>
    </recommendedName>
</protein>
<dbReference type="STRING" id="1432307.W9CH58"/>
<keyword evidence="1" id="KW-0479">Metal-binding</keyword>
<dbReference type="InterPro" id="IPR052360">
    <property type="entry name" value="Transcr_Regulatory_Proteins"/>
</dbReference>
<dbReference type="Proteomes" id="UP000019487">
    <property type="component" value="Unassembled WGS sequence"/>
</dbReference>
<feature type="domain" description="Zn(2)-C6 fungal-type" evidence="7">
    <location>
        <begin position="124"/>
        <end position="149"/>
    </location>
</feature>
<dbReference type="OrthoDB" id="3598904at2759"/>
<evidence type="ECO:0000256" key="6">
    <source>
        <dbReference type="ARBA" id="ARBA00023242"/>
    </source>
</evidence>
<dbReference type="PANTHER" id="PTHR36206:SF4">
    <property type="entry name" value="HYPOTHETICAL CONSERVED PROTEIN (EUROFUNG)-RELATED"/>
    <property type="match status" value="1"/>
</dbReference>
<evidence type="ECO:0000256" key="2">
    <source>
        <dbReference type="ARBA" id="ARBA00022833"/>
    </source>
</evidence>
<dbReference type="GO" id="GO:0000981">
    <property type="term" value="F:DNA-binding transcription factor activity, RNA polymerase II-specific"/>
    <property type="evidence" value="ECO:0007669"/>
    <property type="project" value="InterPro"/>
</dbReference>
<dbReference type="PANTHER" id="PTHR36206">
    <property type="entry name" value="ASPERCRYPTIN BIOSYNTHESIS CLUSTER-SPECIFIC TRANSCRIPTION REGULATOR ATNN-RELATED"/>
    <property type="match status" value="1"/>
</dbReference>
<evidence type="ECO:0000256" key="3">
    <source>
        <dbReference type="ARBA" id="ARBA00023015"/>
    </source>
</evidence>
<gene>
    <name evidence="8" type="ORF">SBOR_5781</name>
</gene>
<dbReference type="AlphaFoldDB" id="W9CH58"/>
<keyword evidence="3" id="KW-0805">Transcription regulation</keyword>
<reference evidence="8 9" key="1">
    <citation type="journal article" date="2014" name="Genome Announc.">
        <title>Draft genome sequence of Sclerotinia borealis, a psychrophilic plant pathogenic fungus.</title>
        <authorList>
            <person name="Mardanov A.V."/>
            <person name="Beletsky A.V."/>
            <person name="Kadnikov V.V."/>
            <person name="Ignatov A.N."/>
            <person name="Ravin N.V."/>
        </authorList>
    </citation>
    <scope>NUCLEOTIDE SEQUENCE [LARGE SCALE GENOMIC DNA]</scope>
    <source>
        <strain evidence="9">F-4157</strain>
    </source>
</reference>
<keyword evidence="9" id="KW-1185">Reference proteome</keyword>